<sequence length="134" mass="15561">MYFRNKFNRNEETYLRWKEVFDVLDIVGGMGCHNNVRVNLETQVLTITGSEDLVKLRALAKLCSVEFFDDKSLLVVAWRRVLEVSELVMPEEKKVRGKKKNDPRKLKILDACLALGRACSLTDDFDDAKRYSSW</sequence>
<evidence type="ECO:0000313" key="1">
    <source>
        <dbReference type="EMBL" id="GMI00477.1"/>
    </source>
</evidence>
<keyword evidence="2" id="KW-1185">Reference proteome</keyword>
<accession>A0A9W7C1Z4</accession>
<evidence type="ECO:0000313" key="2">
    <source>
        <dbReference type="Proteomes" id="UP001165122"/>
    </source>
</evidence>
<dbReference type="Proteomes" id="UP001165122">
    <property type="component" value="Unassembled WGS sequence"/>
</dbReference>
<reference evidence="2" key="1">
    <citation type="journal article" date="2023" name="Commun. Biol.">
        <title>Genome analysis of Parmales, the sister group of diatoms, reveals the evolutionary specialization of diatoms from phago-mixotrophs to photoautotrophs.</title>
        <authorList>
            <person name="Ban H."/>
            <person name="Sato S."/>
            <person name="Yoshikawa S."/>
            <person name="Yamada K."/>
            <person name="Nakamura Y."/>
            <person name="Ichinomiya M."/>
            <person name="Sato N."/>
            <person name="Blanc-Mathieu R."/>
            <person name="Endo H."/>
            <person name="Kuwata A."/>
            <person name="Ogata H."/>
        </authorList>
    </citation>
    <scope>NUCLEOTIDE SEQUENCE [LARGE SCALE GENOMIC DNA]</scope>
    <source>
        <strain evidence="2">NIES 3700</strain>
    </source>
</reference>
<comment type="caution">
    <text evidence="1">The sequence shown here is derived from an EMBL/GenBank/DDBJ whole genome shotgun (WGS) entry which is preliminary data.</text>
</comment>
<dbReference type="AlphaFoldDB" id="A0A9W7C1Z4"/>
<proteinExistence type="predicted"/>
<dbReference type="EMBL" id="BRXW01000023">
    <property type="protein sequence ID" value="GMI00477.1"/>
    <property type="molecule type" value="Genomic_DNA"/>
</dbReference>
<gene>
    <name evidence="1" type="ORF">TrLO_g11384</name>
</gene>
<name>A0A9W7C1Z4_9STRA</name>
<organism evidence="1 2">
    <name type="scientific">Triparma laevis f. longispina</name>
    <dbReference type="NCBI Taxonomy" id="1714387"/>
    <lineage>
        <taxon>Eukaryota</taxon>
        <taxon>Sar</taxon>
        <taxon>Stramenopiles</taxon>
        <taxon>Ochrophyta</taxon>
        <taxon>Bolidophyceae</taxon>
        <taxon>Parmales</taxon>
        <taxon>Triparmaceae</taxon>
        <taxon>Triparma</taxon>
    </lineage>
</organism>
<protein>
    <submittedName>
        <fullName evidence="1">Uncharacterized protein</fullName>
    </submittedName>
</protein>